<feature type="transmembrane region" description="Helical" evidence="8">
    <location>
        <begin position="150"/>
        <end position="171"/>
    </location>
</feature>
<dbReference type="AlphaFoldDB" id="A0AAV1PN29"/>
<evidence type="ECO:0000313" key="12">
    <source>
        <dbReference type="Proteomes" id="UP001314229"/>
    </source>
</evidence>
<comment type="caution">
    <text evidence="11">The sequence shown here is derived from an EMBL/GenBank/DDBJ whole genome shotgun (WGS) entry which is preliminary data.</text>
</comment>
<feature type="signal peptide" evidence="9">
    <location>
        <begin position="1"/>
        <end position="23"/>
    </location>
</feature>
<dbReference type="InterPro" id="IPR007110">
    <property type="entry name" value="Ig-like_dom"/>
</dbReference>
<evidence type="ECO:0000259" key="10">
    <source>
        <dbReference type="PROSITE" id="PS50835"/>
    </source>
</evidence>
<evidence type="ECO:0000256" key="5">
    <source>
        <dbReference type="ARBA" id="ARBA00023136"/>
    </source>
</evidence>
<keyword evidence="7" id="KW-0325">Glycoprotein</keyword>
<dbReference type="InterPro" id="IPR013783">
    <property type="entry name" value="Ig-like_fold"/>
</dbReference>
<dbReference type="EMBL" id="CAWUFR010000220">
    <property type="protein sequence ID" value="CAK6973014.1"/>
    <property type="molecule type" value="Genomic_DNA"/>
</dbReference>
<dbReference type="InterPro" id="IPR013106">
    <property type="entry name" value="Ig_V-set"/>
</dbReference>
<evidence type="ECO:0000256" key="2">
    <source>
        <dbReference type="ARBA" id="ARBA00022475"/>
    </source>
</evidence>
<evidence type="ECO:0000313" key="11">
    <source>
        <dbReference type="EMBL" id="CAK6973014.1"/>
    </source>
</evidence>
<gene>
    <name evidence="11" type="ORF">FSCOSCO3_A003100</name>
</gene>
<keyword evidence="3 9" id="KW-0732">Signal</keyword>
<evidence type="ECO:0000256" key="4">
    <source>
        <dbReference type="ARBA" id="ARBA00022859"/>
    </source>
</evidence>
<dbReference type="PANTHER" id="PTHR19433:SF111">
    <property type="entry name" value="T CELL RECEPTOR ALPHA VARIABLE 4"/>
    <property type="match status" value="1"/>
</dbReference>
<sequence>MKSFTSVTAFLLCSFSWISVSVSEPQNVEVQSGEEVTLQCSNNSPKLSPQAEWFRVVERNKASCIASMYGSDSKASLCDGFQNAKFEMRSNNSTVFLKITQVDISDSGLYFCGFYINAHTVIADVTELHVQGDGESEDEAHLKTKKETNLVSVILGAVTLLLTIIIIVLAVKIRKLHTAANEEPHAERNKNLGFDDLNPSVWMFLPKTIRSRRPPTGREEDTHVLYAATR</sequence>
<evidence type="ECO:0000256" key="8">
    <source>
        <dbReference type="SAM" id="Phobius"/>
    </source>
</evidence>
<protein>
    <submittedName>
        <fullName evidence="11">Uncharacterized protein LOC128383875</fullName>
    </submittedName>
</protein>
<keyword evidence="8" id="KW-0812">Transmembrane</keyword>
<dbReference type="InterPro" id="IPR052051">
    <property type="entry name" value="TCR_complex_component"/>
</dbReference>
<evidence type="ECO:0000256" key="1">
    <source>
        <dbReference type="ARBA" id="ARBA00004236"/>
    </source>
</evidence>
<keyword evidence="5 8" id="KW-0472">Membrane</keyword>
<keyword evidence="2" id="KW-1003">Cell membrane</keyword>
<dbReference type="Pfam" id="PF07686">
    <property type="entry name" value="V-set"/>
    <property type="match status" value="1"/>
</dbReference>
<dbReference type="InterPro" id="IPR036179">
    <property type="entry name" value="Ig-like_dom_sf"/>
</dbReference>
<dbReference type="Gene3D" id="2.60.40.10">
    <property type="entry name" value="Immunoglobulins"/>
    <property type="match status" value="1"/>
</dbReference>
<dbReference type="SMART" id="SM00409">
    <property type="entry name" value="IG"/>
    <property type="match status" value="1"/>
</dbReference>
<dbReference type="GO" id="GO:0009617">
    <property type="term" value="P:response to bacterium"/>
    <property type="evidence" value="ECO:0007669"/>
    <property type="project" value="TreeGrafter"/>
</dbReference>
<dbReference type="SUPFAM" id="SSF48726">
    <property type="entry name" value="Immunoglobulin"/>
    <property type="match status" value="1"/>
</dbReference>
<comment type="subcellular location">
    <subcellularLocation>
        <location evidence="1">Cell membrane</location>
    </subcellularLocation>
</comment>
<keyword evidence="6" id="KW-1015">Disulfide bond</keyword>
<evidence type="ECO:0000256" key="9">
    <source>
        <dbReference type="SAM" id="SignalP"/>
    </source>
</evidence>
<keyword evidence="12" id="KW-1185">Reference proteome</keyword>
<keyword evidence="4" id="KW-0391">Immunity</keyword>
<proteinExistence type="predicted"/>
<evidence type="ECO:0000256" key="6">
    <source>
        <dbReference type="ARBA" id="ARBA00023157"/>
    </source>
</evidence>
<name>A0AAV1PN29_SCOSC</name>
<dbReference type="Proteomes" id="UP001314229">
    <property type="component" value="Unassembled WGS sequence"/>
</dbReference>
<organism evidence="11 12">
    <name type="scientific">Scomber scombrus</name>
    <name type="common">Atlantic mackerel</name>
    <name type="synonym">Scomber vernalis</name>
    <dbReference type="NCBI Taxonomy" id="13677"/>
    <lineage>
        <taxon>Eukaryota</taxon>
        <taxon>Metazoa</taxon>
        <taxon>Chordata</taxon>
        <taxon>Craniata</taxon>
        <taxon>Vertebrata</taxon>
        <taxon>Euteleostomi</taxon>
        <taxon>Actinopterygii</taxon>
        <taxon>Neopterygii</taxon>
        <taxon>Teleostei</taxon>
        <taxon>Neoteleostei</taxon>
        <taxon>Acanthomorphata</taxon>
        <taxon>Pelagiaria</taxon>
        <taxon>Scombriformes</taxon>
        <taxon>Scombridae</taxon>
        <taxon>Scomber</taxon>
    </lineage>
</organism>
<evidence type="ECO:0000256" key="7">
    <source>
        <dbReference type="ARBA" id="ARBA00023180"/>
    </source>
</evidence>
<keyword evidence="8" id="KW-1133">Transmembrane helix</keyword>
<dbReference type="GO" id="GO:0005886">
    <property type="term" value="C:plasma membrane"/>
    <property type="evidence" value="ECO:0007669"/>
    <property type="project" value="UniProtKB-SubCell"/>
</dbReference>
<accession>A0AAV1PN29</accession>
<feature type="domain" description="Ig-like" evidence="10">
    <location>
        <begin position="18"/>
        <end position="112"/>
    </location>
</feature>
<dbReference type="InterPro" id="IPR003599">
    <property type="entry name" value="Ig_sub"/>
</dbReference>
<feature type="chain" id="PRO_5043740731" evidence="9">
    <location>
        <begin position="24"/>
        <end position="230"/>
    </location>
</feature>
<dbReference type="PROSITE" id="PS50835">
    <property type="entry name" value="IG_LIKE"/>
    <property type="match status" value="1"/>
</dbReference>
<dbReference type="PANTHER" id="PTHR19433">
    <property type="entry name" value="T-CELL RECEPTOR ALPHA CHAIN V REGION-RELATED"/>
    <property type="match status" value="1"/>
</dbReference>
<dbReference type="GO" id="GO:0002376">
    <property type="term" value="P:immune system process"/>
    <property type="evidence" value="ECO:0007669"/>
    <property type="project" value="UniProtKB-KW"/>
</dbReference>
<evidence type="ECO:0000256" key="3">
    <source>
        <dbReference type="ARBA" id="ARBA00022729"/>
    </source>
</evidence>
<reference evidence="11 12" key="1">
    <citation type="submission" date="2024-01" db="EMBL/GenBank/DDBJ databases">
        <authorList>
            <person name="Alioto T."/>
            <person name="Alioto T."/>
            <person name="Gomez Garrido J."/>
        </authorList>
    </citation>
    <scope>NUCLEOTIDE SEQUENCE [LARGE SCALE GENOMIC DNA]</scope>
</reference>